<dbReference type="OrthoDB" id="20655at10239"/>
<protein>
    <submittedName>
        <fullName evidence="1">Uncharacterized protein</fullName>
    </submittedName>
</protein>
<accession>A0A0S4KZB5</accession>
<dbReference type="RefSeq" id="YP_009222673.1">
    <property type="nucleotide sequence ID" value="NC_029065.1"/>
</dbReference>
<organism evidence="1 2">
    <name type="scientific">Pseudomonas phage VCM</name>
    <dbReference type="NCBI Taxonomy" id="1729937"/>
    <lineage>
        <taxon>Viruses</taxon>
        <taxon>Duplodnaviria</taxon>
        <taxon>Heunggongvirae</taxon>
        <taxon>Uroviricota</taxon>
        <taxon>Caudoviricetes</taxon>
        <taxon>Vandenendeviridae</taxon>
        <taxon>Gorskivirinae</taxon>
        <taxon>Kremarvirus</taxon>
        <taxon>Kremarvirus VCM</taxon>
        <taxon>Otagovirus VCM</taxon>
    </lineage>
</organism>
<dbReference type="Proteomes" id="UP000204441">
    <property type="component" value="Genome"/>
</dbReference>
<sequence>MEHALEVSPILRNIDPWARTAFLDAEPKVVAFDYDETISDNESAWLQVMLLLERQAYHCIVVTWRTPTTYPEDLKFLVDKGFAVYYTSGQAKQTYMEKQGVKVAIWIDDNPFAILNNAN</sequence>
<dbReference type="SUPFAM" id="SSF56784">
    <property type="entry name" value="HAD-like"/>
    <property type="match status" value="1"/>
</dbReference>
<dbReference type="GeneID" id="26799044"/>
<dbReference type="InterPro" id="IPR036412">
    <property type="entry name" value="HAD-like_sf"/>
</dbReference>
<evidence type="ECO:0000313" key="1">
    <source>
        <dbReference type="EMBL" id="CUR44294.1"/>
    </source>
</evidence>
<dbReference type="EMBL" id="LN887844">
    <property type="protein sequence ID" value="CUR44294.1"/>
    <property type="molecule type" value="Genomic_DNA"/>
</dbReference>
<gene>
    <name evidence="1" type="ORF">VCM_00075</name>
</gene>
<keyword evidence="2" id="KW-1185">Reference proteome</keyword>
<name>A0A0S4KZB5_9CAUD</name>
<dbReference type="KEGG" id="vg:26799044"/>
<evidence type="ECO:0000313" key="2">
    <source>
        <dbReference type="Proteomes" id="UP000204441"/>
    </source>
</evidence>
<reference evidence="2" key="1">
    <citation type="submission" date="2015-10" db="EMBL/GenBank/DDBJ databases">
        <authorList>
            <person name="Millard A."/>
        </authorList>
    </citation>
    <scope>NUCLEOTIDE SEQUENCE [LARGE SCALE GENOMIC DNA]</scope>
</reference>
<proteinExistence type="predicted"/>